<organism evidence="1 2">
    <name type="scientific">Dactylosporangium maewongense</name>
    <dbReference type="NCBI Taxonomy" id="634393"/>
    <lineage>
        <taxon>Bacteria</taxon>
        <taxon>Bacillati</taxon>
        <taxon>Actinomycetota</taxon>
        <taxon>Actinomycetes</taxon>
        <taxon>Micromonosporales</taxon>
        <taxon>Micromonosporaceae</taxon>
        <taxon>Dactylosporangium</taxon>
    </lineage>
</organism>
<proteinExistence type="predicted"/>
<sequence>MTSRSRSRIRAASGGGGADEEHAELLAAVAGQGVAGAQQRPPRGRRLLQQPVAGLVAEGVVEALEVVEVQQRHADIGAAAAGLRHLPLQLQVPGAAVGHPGQAVVVRRMPARIASVQDADRAG</sequence>
<gene>
    <name evidence="1" type="ORF">GCM10009827_033550</name>
</gene>
<comment type="caution">
    <text evidence="1">The sequence shown here is derived from an EMBL/GenBank/DDBJ whole genome shotgun (WGS) entry which is preliminary data.</text>
</comment>
<evidence type="ECO:0000313" key="1">
    <source>
        <dbReference type="EMBL" id="GAA1516122.1"/>
    </source>
</evidence>
<protein>
    <submittedName>
        <fullName evidence="1">Uncharacterized protein</fullName>
    </submittedName>
</protein>
<evidence type="ECO:0000313" key="2">
    <source>
        <dbReference type="Proteomes" id="UP001501470"/>
    </source>
</evidence>
<reference evidence="2" key="1">
    <citation type="journal article" date="2019" name="Int. J. Syst. Evol. Microbiol.">
        <title>The Global Catalogue of Microorganisms (GCM) 10K type strain sequencing project: providing services to taxonomists for standard genome sequencing and annotation.</title>
        <authorList>
            <consortium name="The Broad Institute Genomics Platform"/>
            <consortium name="The Broad Institute Genome Sequencing Center for Infectious Disease"/>
            <person name="Wu L."/>
            <person name="Ma J."/>
        </authorList>
    </citation>
    <scope>NUCLEOTIDE SEQUENCE [LARGE SCALE GENOMIC DNA]</scope>
    <source>
        <strain evidence="2">JCM 15933</strain>
    </source>
</reference>
<dbReference type="Proteomes" id="UP001501470">
    <property type="component" value="Unassembled WGS sequence"/>
</dbReference>
<dbReference type="EMBL" id="BAAAQD010000006">
    <property type="protein sequence ID" value="GAA1516122.1"/>
    <property type="molecule type" value="Genomic_DNA"/>
</dbReference>
<accession>A0ABP4L737</accession>
<name>A0ABP4L737_9ACTN</name>
<keyword evidence="2" id="KW-1185">Reference proteome</keyword>